<evidence type="ECO:0000313" key="7">
    <source>
        <dbReference type="EMBL" id="JAS05188.1"/>
    </source>
</evidence>
<reference evidence="8" key="1">
    <citation type="journal article" date="2015" name="G3 (Bethesda)">
        <title>Post-transcriptional mechanisms contribute little to phenotypic variation in snake venoms.</title>
        <authorList>
            <person name="Rokyta D.R."/>
            <person name="Margres M.J."/>
            <person name="Calvin K."/>
        </authorList>
    </citation>
    <scope>NUCLEOTIDE SEQUENCE</scope>
    <source>
        <strain evidence="8">KW1743</strain>
        <tissue evidence="8">Venom gland</tissue>
    </source>
</reference>
<feature type="signal peptide" evidence="6">
    <location>
        <begin position="1"/>
        <end position="21"/>
    </location>
</feature>
<dbReference type="InterPro" id="IPR045860">
    <property type="entry name" value="Snake_toxin-like_sf"/>
</dbReference>
<evidence type="ECO:0000256" key="3">
    <source>
        <dbReference type="ARBA" id="ARBA00022656"/>
    </source>
</evidence>
<dbReference type="InterPro" id="IPR018354">
    <property type="entry name" value="Snake_toxin_con_site"/>
</dbReference>
<proteinExistence type="predicted"/>
<dbReference type="Gene3D" id="2.10.60.10">
    <property type="entry name" value="CD59"/>
    <property type="match status" value="1"/>
</dbReference>
<dbReference type="PROSITE" id="PS00272">
    <property type="entry name" value="SNAKE_TOXIN"/>
    <property type="match status" value="1"/>
</dbReference>
<dbReference type="Pfam" id="PF21947">
    <property type="entry name" value="Toxin_cobra-type"/>
    <property type="match status" value="1"/>
</dbReference>
<evidence type="ECO:0000256" key="1">
    <source>
        <dbReference type="ARBA" id="ARBA00004613"/>
    </source>
</evidence>
<evidence type="ECO:0000256" key="5">
    <source>
        <dbReference type="ARBA" id="ARBA00023157"/>
    </source>
</evidence>
<organism evidence="8">
    <name type="scientific">Micrurus tener</name>
    <name type="common">Texas coral snake</name>
    <dbReference type="NCBI Taxonomy" id="1114301"/>
    <lineage>
        <taxon>Eukaryota</taxon>
        <taxon>Metazoa</taxon>
        <taxon>Chordata</taxon>
        <taxon>Craniata</taxon>
        <taxon>Vertebrata</taxon>
        <taxon>Euteleostomi</taxon>
        <taxon>Lepidosauria</taxon>
        <taxon>Squamata</taxon>
        <taxon>Bifurcata</taxon>
        <taxon>Unidentata</taxon>
        <taxon>Episquamata</taxon>
        <taxon>Toxicofera</taxon>
        <taxon>Serpentes</taxon>
        <taxon>Colubroidea</taxon>
        <taxon>Elapidae</taxon>
        <taxon>Elapinae</taxon>
        <taxon>Micrurus</taxon>
    </lineage>
</organism>
<dbReference type="InterPro" id="IPR054131">
    <property type="entry name" value="Toxin_cobra-type"/>
</dbReference>
<dbReference type="GO" id="GO:0005576">
    <property type="term" value="C:extracellular region"/>
    <property type="evidence" value="ECO:0007669"/>
    <property type="project" value="UniProtKB-SubCell"/>
</dbReference>
<accession>A0A194APF0</accession>
<dbReference type="CDD" id="cd00206">
    <property type="entry name" value="TFP_snake_toxin"/>
    <property type="match status" value="1"/>
</dbReference>
<comment type="subcellular location">
    <subcellularLocation>
        <location evidence="1">Secreted</location>
    </subcellularLocation>
</comment>
<dbReference type="AlphaFoldDB" id="A0A194APF0"/>
<dbReference type="FunFam" id="2.10.60.10:FF:000024">
    <property type="entry name" value="Cytotoxin 1"/>
    <property type="match status" value="1"/>
</dbReference>
<dbReference type="EMBL" id="GDBH01000045">
    <property type="protein sequence ID" value="JAS05188.1"/>
    <property type="molecule type" value="Transcribed_RNA"/>
</dbReference>
<sequence length="86" mass="9568">MKTLLLTLVVVTIVCLDLGYTKTCYKYDTLFGKTTETCADGQNICFKRWHMLAPGRYHVSRGCAATCPKAQNHDSVECCAKENCNA</sequence>
<protein>
    <submittedName>
        <fullName evidence="8">Three-finger toxin 7a</fullName>
    </submittedName>
    <submittedName>
        <fullName evidence="7">Three-finger toxin 7b</fullName>
    </submittedName>
</protein>
<dbReference type="GO" id="GO:0090729">
    <property type="term" value="F:toxin activity"/>
    <property type="evidence" value="ECO:0007669"/>
    <property type="project" value="UniProtKB-KW"/>
</dbReference>
<dbReference type="InterPro" id="IPR003571">
    <property type="entry name" value="Snake_3FTx"/>
</dbReference>
<dbReference type="EMBL" id="GDBH01000044">
    <property type="protein sequence ID" value="JAS05189.1"/>
    <property type="molecule type" value="Transcribed_RNA"/>
</dbReference>
<dbReference type="SUPFAM" id="SSF57302">
    <property type="entry name" value="Snake toxin-like"/>
    <property type="match status" value="1"/>
</dbReference>
<evidence type="ECO:0000256" key="2">
    <source>
        <dbReference type="ARBA" id="ARBA00022525"/>
    </source>
</evidence>
<name>A0A194APF0_9SAUR</name>
<evidence type="ECO:0000313" key="8">
    <source>
        <dbReference type="EMBL" id="JAS05189.1"/>
    </source>
</evidence>
<keyword evidence="3" id="KW-0800">Toxin</keyword>
<keyword evidence="5" id="KW-1015">Disulfide bond</keyword>
<keyword evidence="4" id="KW-0528">Neurotoxin</keyword>
<keyword evidence="6" id="KW-0732">Signal</keyword>
<evidence type="ECO:0000256" key="6">
    <source>
        <dbReference type="SAM" id="SignalP"/>
    </source>
</evidence>
<feature type="chain" id="PRO_5010641322" evidence="6">
    <location>
        <begin position="22"/>
        <end position="86"/>
    </location>
</feature>
<evidence type="ECO:0000256" key="4">
    <source>
        <dbReference type="ARBA" id="ARBA00022699"/>
    </source>
</evidence>
<keyword evidence="2" id="KW-0964">Secreted</keyword>